<organism evidence="2 3">
    <name type="scientific">Sporichthya brevicatena</name>
    <dbReference type="NCBI Taxonomy" id="171442"/>
    <lineage>
        <taxon>Bacteria</taxon>
        <taxon>Bacillati</taxon>
        <taxon>Actinomycetota</taxon>
        <taxon>Actinomycetes</taxon>
        <taxon>Sporichthyales</taxon>
        <taxon>Sporichthyaceae</taxon>
        <taxon>Sporichthya</taxon>
    </lineage>
</organism>
<dbReference type="InterPro" id="IPR050789">
    <property type="entry name" value="Diverse_Enzym_Activities"/>
</dbReference>
<name>A0ABN1G640_9ACTN</name>
<gene>
    <name evidence="2" type="ORF">GCM10009547_02930</name>
</gene>
<dbReference type="EMBL" id="BAAAHE010000004">
    <property type="protein sequence ID" value="GAA0604556.1"/>
    <property type="molecule type" value="Genomic_DNA"/>
</dbReference>
<protein>
    <submittedName>
        <fullName evidence="2">Serine hydrolase domain-containing protein</fullName>
    </submittedName>
</protein>
<dbReference type="PANTHER" id="PTHR43283:SF7">
    <property type="entry name" value="BETA-LACTAMASE-RELATED DOMAIN-CONTAINING PROTEIN"/>
    <property type="match status" value="1"/>
</dbReference>
<dbReference type="Pfam" id="PF00144">
    <property type="entry name" value="Beta-lactamase"/>
    <property type="match status" value="1"/>
</dbReference>
<keyword evidence="2" id="KW-0378">Hydrolase</keyword>
<accession>A0ABN1G640</accession>
<evidence type="ECO:0000259" key="1">
    <source>
        <dbReference type="Pfam" id="PF00144"/>
    </source>
</evidence>
<dbReference type="GO" id="GO:0016787">
    <property type="term" value="F:hydrolase activity"/>
    <property type="evidence" value="ECO:0007669"/>
    <property type="project" value="UniProtKB-KW"/>
</dbReference>
<dbReference type="InterPro" id="IPR001466">
    <property type="entry name" value="Beta-lactam-related"/>
</dbReference>
<feature type="domain" description="Beta-lactamase-related" evidence="1">
    <location>
        <begin position="86"/>
        <end position="220"/>
    </location>
</feature>
<dbReference type="InterPro" id="IPR012338">
    <property type="entry name" value="Beta-lactam/transpept-like"/>
</dbReference>
<proteinExistence type="predicted"/>
<reference evidence="2 3" key="1">
    <citation type="journal article" date="2019" name="Int. J. Syst. Evol. Microbiol.">
        <title>The Global Catalogue of Microorganisms (GCM) 10K type strain sequencing project: providing services to taxonomists for standard genome sequencing and annotation.</title>
        <authorList>
            <consortium name="The Broad Institute Genomics Platform"/>
            <consortium name="The Broad Institute Genome Sequencing Center for Infectious Disease"/>
            <person name="Wu L."/>
            <person name="Ma J."/>
        </authorList>
    </citation>
    <scope>NUCLEOTIDE SEQUENCE [LARGE SCALE GENOMIC DNA]</scope>
    <source>
        <strain evidence="2 3">JCM 10671</strain>
    </source>
</reference>
<evidence type="ECO:0000313" key="3">
    <source>
        <dbReference type="Proteomes" id="UP001500957"/>
    </source>
</evidence>
<dbReference type="Gene3D" id="3.40.710.10">
    <property type="entry name" value="DD-peptidase/beta-lactamase superfamily"/>
    <property type="match status" value="1"/>
</dbReference>
<dbReference type="Proteomes" id="UP001500957">
    <property type="component" value="Unassembled WGS sequence"/>
</dbReference>
<dbReference type="SUPFAM" id="SSF56601">
    <property type="entry name" value="beta-lactamase/transpeptidase-like"/>
    <property type="match status" value="1"/>
</dbReference>
<keyword evidence="3" id="KW-1185">Reference proteome</keyword>
<sequence length="385" mass="42367">MLAAGTALALLPPPPADAWSPQCAPNAAGYERAGAAAVGLDEAALRAAVDYWVNEGAESLKVFRHGCLVAEGTLDPAIERIPRQNWSQTKTISALVAGVAVRRGVIDVDDPIGKHLPPGVGDDEHRAITVRHILTMTTGLELRPMFAMALNADLIGPQDAMKIRMRHRPGEYFEYDQNAASLLNWVVESALRRSGVAPNLLAFARDEFFTPLGIPADAYVWQTDRSGTPMTHANLHLRPLEFGRIGDLMRRQGLVGDRRMIDADYLELLRTGTSANCGYGFMTWLNGCTGDQRQVNASIITRREIRPARPWIATAPADMYYTWGAHGQHVFVIPSLDLVVTRAGERSPDNSSDTEKLDENLIWNGSQKAGYEEFFRRLMVAVRAP</sequence>
<evidence type="ECO:0000313" key="2">
    <source>
        <dbReference type="EMBL" id="GAA0604556.1"/>
    </source>
</evidence>
<comment type="caution">
    <text evidence="2">The sequence shown here is derived from an EMBL/GenBank/DDBJ whole genome shotgun (WGS) entry which is preliminary data.</text>
</comment>
<dbReference type="PANTHER" id="PTHR43283">
    <property type="entry name" value="BETA-LACTAMASE-RELATED"/>
    <property type="match status" value="1"/>
</dbReference>